<sequence length="133" mass="15015">MVEYTFAEYTDMALVYGVAEGNGRAARQLYQERCSQRMIPFLSELHDGSENEVSSPSTERTVVLQKCAVPPKCKTLYCITLNSTRTMARAMDVSNGIMCEVLHDHVPSGDLMTPYTAYPVAKQHRQIRHILML</sequence>
<dbReference type="AlphaFoldDB" id="A0AAD7Z4K1"/>
<comment type="caution">
    <text evidence="1">The sequence shown here is derived from an EMBL/GenBank/DDBJ whole genome shotgun (WGS) entry which is preliminary data.</text>
</comment>
<accession>A0AAD7Z4K1</accession>
<dbReference type="EMBL" id="JASPKZ010010686">
    <property type="protein sequence ID" value="KAJ9573676.1"/>
    <property type="molecule type" value="Genomic_DNA"/>
</dbReference>
<keyword evidence="2" id="KW-1185">Reference proteome</keyword>
<proteinExistence type="predicted"/>
<name>A0AAD7Z4K1_DIPPU</name>
<reference evidence="1" key="2">
    <citation type="submission" date="2023-05" db="EMBL/GenBank/DDBJ databases">
        <authorList>
            <person name="Fouks B."/>
        </authorList>
    </citation>
    <scope>NUCLEOTIDE SEQUENCE</scope>
    <source>
        <strain evidence="1">Stay&amp;Tobe</strain>
        <tissue evidence="1">Testes</tissue>
    </source>
</reference>
<dbReference type="Proteomes" id="UP001233999">
    <property type="component" value="Unassembled WGS sequence"/>
</dbReference>
<protein>
    <submittedName>
        <fullName evidence="1">Uncharacterized protein</fullName>
    </submittedName>
</protein>
<evidence type="ECO:0000313" key="2">
    <source>
        <dbReference type="Proteomes" id="UP001233999"/>
    </source>
</evidence>
<reference evidence="1" key="1">
    <citation type="journal article" date="2023" name="IScience">
        <title>Live-bearing cockroach genome reveals convergent evolutionary mechanisms linked to viviparity in insects and beyond.</title>
        <authorList>
            <person name="Fouks B."/>
            <person name="Harrison M.C."/>
            <person name="Mikhailova A.A."/>
            <person name="Marchal E."/>
            <person name="English S."/>
            <person name="Carruthers M."/>
            <person name="Jennings E.C."/>
            <person name="Chiamaka E.L."/>
            <person name="Frigard R.A."/>
            <person name="Pippel M."/>
            <person name="Attardo G.M."/>
            <person name="Benoit J.B."/>
            <person name="Bornberg-Bauer E."/>
            <person name="Tobe S.S."/>
        </authorList>
    </citation>
    <scope>NUCLEOTIDE SEQUENCE</scope>
    <source>
        <strain evidence="1">Stay&amp;Tobe</strain>
    </source>
</reference>
<gene>
    <name evidence="1" type="ORF">L9F63_008946</name>
</gene>
<organism evidence="1 2">
    <name type="scientific">Diploptera punctata</name>
    <name type="common">Pacific beetle cockroach</name>
    <dbReference type="NCBI Taxonomy" id="6984"/>
    <lineage>
        <taxon>Eukaryota</taxon>
        <taxon>Metazoa</taxon>
        <taxon>Ecdysozoa</taxon>
        <taxon>Arthropoda</taxon>
        <taxon>Hexapoda</taxon>
        <taxon>Insecta</taxon>
        <taxon>Pterygota</taxon>
        <taxon>Neoptera</taxon>
        <taxon>Polyneoptera</taxon>
        <taxon>Dictyoptera</taxon>
        <taxon>Blattodea</taxon>
        <taxon>Blaberoidea</taxon>
        <taxon>Blaberidae</taxon>
        <taxon>Diplopterinae</taxon>
        <taxon>Diploptera</taxon>
    </lineage>
</organism>
<evidence type="ECO:0000313" key="1">
    <source>
        <dbReference type="EMBL" id="KAJ9573676.1"/>
    </source>
</evidence>